<accession>A0A843UWR3</accession>
<feature type="region of interest" description="Disordered" evidence="1">
    <location>
        <begin position="54"/>
        <end position="97"/>
    </location>
</feature>
<protein>
    <submittedName>
        <fullName evidence="2">Uncharacterized protein</fullName>
    </submittedName>
</protein>
<dbReference type="AlphaFoldDB" id="A0A843UWR3"/>
<proteinExistence type="predicted"/>
<keyword evidence="3" id="KW-1185">Reference proteome</keyword>
<organism evidence="2 3">
    <name type="scientific">Colocasia esculenta</name>
    <name type="common">Wild taro</name>
    <name type="synonym">Arum esculentum</name>
    <dbReference type="NCBI Taxonomy" id="4460"/>
    <lineage>
        <taxon>Eukaryota</taxon>
        <taxon>Viridiplantae</taxon>
        <taxon>Streptophyta</taxon>
        <taxon>Embryophyta</taxon>
        <taxon>Tracheophyta</taxon>
        <taxon>Spermatophyta</taxon>
        <taxon>Magnoliopsida</taxon>
        <taxon>Liliopsida</taxon>
        <taxon>Araceae</taxon>
        <taxon>Aroideae</taxon>
        <taxon>Colocasieae</taxon>
        <taxon>Colocasia</taxon>
    </lineage>
</organism>
<reference evidence="2" key="1">
    <citation type="submission" date="2017-07" db="EMBL/GenBank/DDBJ databases">
        <title>Taro Niue Genome Assembly and Annotation.</title>
        <authorList>
            <person name="Atibalentja N."/>
            <person name="Keating K."/>
            <person name="Fields C.J."/>
        </authorList>
    </citation>
    <scope>NUCLEOTIDE SEQUENCE</scope>
    <source>
        <strain evidence="2">Niue_2</strain>
        <tissue evidence="2">Leaf</tissue>
    </source>
</reference>
<comment type="caution">
    <text evidence="2">The sequence shown here is derived from an EMBL/GenBank/DDBJ whole genome shotgun (WGS) entry which is preliminary data.</text>
</comment>
<dbReference type="EMBL" id="NMUH01000869">
    <property type="protein sequence ID" value="MQL86074.1"/>
    <property type="molecule type" value="Genomic_DNA"/>
</dbReference>
<evidence type="ECO:0000313" key="3">
    <source>
        <dbReference type="Proteomes" id="UP000652761"/>
    </source>
</evidence>
<gene>
    <name evidence="2" type="ORF">Taro_018599</name>
</gene>
<name>A0A843UWR3_COLES</name>
<evidence type="ECO:0000313" key="2">
    <source>
        <dbReference type="EMBL" id="MQL86074.1"/>
    </source>
</evidence>
<sequence>MAPLLTYRALEALRPTRRRKTGDSEAEWYRWFDIEDITIAFSRLFWEEERTWPPAAPRPVLSSPGHSADPPTSDGYTQPPHTRAPTYNPLCPADRSK</sequence>
<dbReference type="Proteomes" id="UP000652761">
    <property type="component" value="Unassembled WGS sequence"/>
</dbReference>
<evidence type="ECO:0000256" key="1">
    <source>
        <dbReference type="SAM" id="MobiDB-lite"/>
    </source>
</evidence>